<dbReference type="SUPFAM" id="SSF53335">
    <property type="entry name" value="S-adenosyl-L-methionine-dependent methyltransferases"/>
    <property type="match status" value="1"/>
</dbReference>
<accession>A0ABT3TEB9</accession>
<keyword evidence="3" id="KW-1185">Reference proteome</keyword>
<name>A0ABT3TEB9_9GAMM</name>
<protein>
    <submittedName>
        <fullName evidence="2">Class I SAM-dependent methyltransferase</fullName>
    </submittedName>
</protein>
<keyword evidence="2" id="KW-0489">Methyltransferase</keyword>
<gene>
    <name evidence="2" type="ORF">EYC98_07150</name>
</gene>
<reference evidence="2" key="1">
    <citation type="submission" date="2019-02" db="EMBL/GenBank/DDBJ databases">
        <authorList>
            <person name="Li S.-H."/>
        </authorList>
    </citation>
    <scope>NUCLEOTIDE SEQUENCE</scope>
    <source>
        <strain evidence="2">IMCC14734</strain>
    </source>
</reference>
<dbReference type="GO" id="GO:0008168">
    <property type="term" value="F:methyltransferase activity"/>
    <property type="evidence" value="ECO:0007669"/>
    <property type="project" value="UniProtKB-KW"/>
</dbReference>
<keyword evidence="2" id="KW-0808">Transferase</keyword>
<evidence type="ECO:0000313" key="3">
    <source>
        <dbReference type="Proteomes" id="UP001143362"/>
    </source>
</evidence>
<feature type="region of interest" description="Disordered" evidence="1">
    <location>
        <begin position="1"/>
        <end position="29"/>
    </location>
</feature>
<proteinExistence type="predicted"/>
<dbReference type="InterPro" id="IPR029063">
    <property type="entry name" value="SAM-dependent_MTases_sf"/>
</dbReference>
<evidence type="ECO:0000256" key="1">
    <source>
        <dbReference type="SAM" id="MobiDB-lite"/>
    </source>
</evidence>
<dbReference type="RefSeq" id="WP_279244627.1">
    <property type="nucleotide sequence ID" value="NZ_SHNN01000001.1"/>
</dbReference>
<evidence type="ECO:0000313" key="2">
    <source>
        <dbReference type="EMBL" id="MCX2980652.1"/>
    </source>
</evidence>
<sequence length="240" mass="26676">MTFKLSSLFGSSKEALPAAGGNYSRDTPSPRYLELSKVYATMHDEGRPDVDHSAGETFDGRSLEPHIDVIAKLLKSSGSTSVLDYGSGKGKLYQPRPDSSEERCKRLPAWEGAEITCYDPGYDPFSELPDAKFDAVISTDVVEHIPELDIPWILDEIFGRAEKQIYVVAACYPAKKILPDGSNAHCTVKQPAWWIEQMEGAAKRRGQVAWTLCTQSKSFFSFEHRSSLRKPGTKTLYFTG</sequence>
<comment type="caution">
    <text evidence="2">The sequence shown here is derived from an EMBL/GenBank/DDBJ whole genome shotgun (WGS) entry which is preliminary data.</text>
</comment>
<dbReference type="GO" id="GO:0032259">
    <property type="term" value="P:methylation"/>
    <property type="evidence" value="ECO:0007669"/>
    <property type="project" value="UniProtKB-KW"/>
</dbReference>
<dbReference type="EMBL" id="SHNN01000001">
    <property type="protein sequence ID" value="MCX2980652.1"/>
    <property type="molecule type" value="Genomic_DNA"/>
</dbReference>
<dbReference type="Gene3D" id="3.40.50.150">
    <property type="entry name" value="Vaccinia Virus protein VP39"/>
    <property type="match status" value="1"/>
</dbReference>
<dbReference type="Proteomes" id="UP001143362">
    <property type="component" value="Unassembled WGS sequence"/>
</dbReference>
<feature type="compositionally biased region" description="Polar residues" evidence="1">
    <location>
        <begin position="1"/>
        <end position="10"/>
    </location>
</feature>
<organism evidence="2 3">
    <name type="scientific">Candidatus Litorirhabdus singularis</name>
    <dbReference type="NCBI Taxonomy" id="2518993"/>
    <lineage>
        <taxon>Bacteria</taxon>
        <taxon>Pseudomonadati</taxon>
        <taxon>Pseudomonadota</taxon>
        <taxon>Gammaproteobacteria</taxon>
        <taxon>Cellvibrionales</taxon>
        <taxon>Halieaceae</taxon>
        <taxon>Candidatus Litorirhabdus</taxon>
    </lineage>
</organism>